<feature type="compositionally biased region" description="Polar residues" evidence="11">
    <location>
        <begin position="552"/>
        <end position="569"/>
    </location>
</feature>
<keyword evidence="6 12" id="KW-1133">Transmembrane helix</keyword>
<feature type="transmembrane region" description="Helical" evidence="12">
    <location>
        <begin position="102"/>
        <end position="124"/>
    </location>
</feature>
<evidence type="ECO:0000256" key="6">
    <source>
        <dbReference type="ARBA" id="ARBA00022989"/>
    </source>
</evidence>
<feature type="compositionally biased region" description="Basic and acidic residues" evidence="11">
    <location>
        <begin position="537"/>
        <end position="551"/>
    </location>
</feature>
<dbReference type="EMBL" id="JAEUBE010000378">
    <property type="protein sequence ID" value="KAH3662349.1"/>
    <property type="molecule type" value="Genomic_DNA"/>
</dbReference>
<keyword evidence="8" id="KW-0406">Ion transport</keyword>
<dbReference type="RefSeq" id="XP_046059438.1">
    <property type="nucleotide sequence ID" value="XM_046206800.1"/>
</dbReference>
<dbReference type="GO" id="GO:0120029">
    <property type="term" value="P:proton export across plasma membrane"/>
    <property type="evidence" value="ECO:0007669"/>
    <property type="project" value="InterPro"/>
</dbReference>
<dbReference type="AlphaFoldDB" id="A0A9P8NZI9"/>
<feature type="transmembrane region" description="Helical" evidence="12">
    <location>
        <begin position="12"/>
        <end position="32"/>
    </location>
</feature>
<dbReference type="Pfam" id="PF08619">
    <property type="entry name" value="Nha1_C"/>
    <property type="match status" value="1"/>
</dbReference>
<evidence type="ECO:0000256" key="2">
    <source>
        <dbReference type="ARBA" id="ARBA00005248"/>
    </source>
</evidence>
<feature type="compositionally biased region" description="Basic and acidic residues" evidence="11">
    <location>
        <begin position="807"/>
        <end position="827"/>
    </location>
</feature>
<dbReference type="OrthoDB" id="5327978at2759"/>
<evidence type="ECO:0000256" key="12">
    <source>
        <dbReference type="SAM" id="Phobius"/>
    </source>
</evidence>
<dbReference type="GO" id="GO:0005886">
    <property type="term" value="C:plasma membrane"/>
    <property type="evidence" value="ECO:0007669"/>
    <property type="project" value="InterPro"/>
</dbReference>
<reference evidence="15" key="2">
    <citation type="submission" date="2021-01" db="EMBL/GenBank/DDBJ databases">
        <authorList>
            <person name="Schikora-Tamarit M.A."/>
        </authorList>
    </citation>
    <scope>NUCLEOTIDE SEQUENCE</scope>
    <source>
        <strain evidence="15">CBS6075</strain>
    </source>
</reference>
<dbReference type="InterPro" id="IPR006153">
    <property type="entry name" value="Cation/H_exchanger_TM"/>
</dbReference>
<feature type="transmembrane region" description="Helical" evidence="12">
    <location>
        <begin position="413"/>
        <end position="439"/>
    </location>
</feature>
<feature type="transmembrane region" description="Helical" evidence="12">
    <location>
        <begin position="327"/>
        <end position="349"/>
    </location>
</feature>
<comment type="caution">
    <text evidence="15">The sequence shown here is derived from an EMBL/GenBank/DDBJ whole genome shotgun (WGS) entry which is preliminary data.</text>
</comment>
<keyword evidence="16" id="KW-1185">Reference proteome</keyword>
<dbReference type="PANTHER" id="PTHR31382:SF4">
    <property type="entry name" value="NA(+)_H(+) ANTIPORTER"/>
    <property type="match status" value="1"/>
</dbReference>
<organism evidence="15 16">
    <name type="scientific">Ogataea philodendri</name>
    <dbReference type="NCBI Taxonomy" id="1378263"/>
    <lineage>
        <taxon>Eukaryota</taxon>
        <taxon>Fungi</taxon>
        <taxon>Dikarya</taxon>
        <taxon>Ascomycota</taxon>
        <taxon>Saccharomycotina</taxon>
        <taxon>Pichiomycetes</taxon>
        <taxon>Pichiales</taxon>
        <taxon>Pichiaceae</taxon>
        <taxon>Ogataea</taxon>
    </lineage>
</organism>
<gene>
    <name evidence="15" type="ORF">OGAPHI_005601</name>
</gene>
<evidence type="ECO:0000256" key="10">
    <source>
        <dbReference type="ARBA" id="ARBA00023201"/>
    </source>
</evidence>
<evidence type="ECO:0000256" key="7">
    <source>
        <dbReference type="ARBA" id="ARBA00023053"/>
    </source>
</evidence>
<feature type="transmembrane region" description="Helical" evidence="12">
    <location>
        <begin position="246"/>
        <end position="262"/>
    </location>
</feature>
<evidence type="ECO:0000256" key="1">
    <source>
        <dbReference type="ARBA" id="ARBA00004141"/>
    </source>
</evidence>
<evidence type="ECO:0008006" key="17">
    <source>
        <dbReference type="Google" id="ProtNLM"/>
    </source>
</evidence>
<feature type="compositionally biased region" description="Basic residues" evidence="11">
    <location>
        <begin position="521"/>
        <end position="536"/>
    </location>
</feature>
<evidence type="ECO:0000256" key="4">
    <source>
        <dbReference type="ARBA" id="ARBA00022449"/>
    </source>
</evidence>
<name>A0A9P8NZI9_9ASCO</name>
<dbReference type="Gene3D" id="1.20.1530.20">
    <property type="match status" value="1"/>
</dbReference>
<keyword evidence="5 12" id="KW-0812">Transmembrane</keyword>
<evidence type="ECO:0000256" key="9">
    <source>
        <dbReference type="ARBA" id="ARBA00023136"/>
    </source>
</evidence>
<reference evidence="15" key="1">
    <citation type="journal article" date="2021" name="Open Biol.">
        <title>Shared evolutionary footprints suggest mitochondrial oxidative damage underlies multiple complex I losses in fungi.</title>
        <authorList>
            <person name="Schikora-Tamarit M.A."/>
            <person name="Marcet-Houben M."/>
            <person name="Nosek J."/>
            <person name="Gabaldon T."/>
        </authorList>
    </citation>
    <scope>NUCLEOTIDE SEQUENCE</scope>
    <source>
        <strain evidence="15">CBS6075</strain>
    </source>
</reference>
<evidence type="ECO:0000313" key="16">
    <source>
        <dbReference type="Proteomes" id="UP000769157"/>
    </source>
</evidence>
<dbReference type="InterPro" id="IPR038770">
    <property type="entry name" value="Na+/solute_symporter_sf"/>
</dbReference>
<dbReference type="InterPro" id="IPR004712">
    <property type="entry name" value="Na+/H+_antiporter_fungi"/>
</dbReference>
<keyword evidence="4" id="KW-0050">Antiport</keyword>
<comment type="similarity">
    <text evidence="2">Belongs to the fungal Na(+)/H(+) exchanger family.</text>
</comment>
<proteinExistence type="inferred from homology"/>
<evidence type="ECO:0000259" key="13">
    <source>
        <dbReference type="Pfam" id="PF00999"/>
    </source>
</evidence>
<accession>A0A9P8NZI9</accession>
<feature type="domain" description="Cation/H+ exchanger transmembrane" evidence="13">
    <location>
        <begin position="25"/>
        <end position="436"/>
    </location>
</feature>
<comment type="subcellular location">
    <subcellularLocation>
        <location evidence="1">Membrane</location>
        <topology evidence="1">Multi-pass membrane protein</topology>
    </subcellularLocation>
</comment>
<feature type="compositionally biased region" description="Acidic residues" evidence="11">
    <location>
        <begin position="874"/>
        <end position="885"/>
    </location>
</feature>
<evidence type="ECO:0000256" key="5">
    <source>
        <dbReference type="ARBA" id="ARBA00022692"/>
    </source>
</evidence>
<keyword evidence="3" id="KW-0813">Transport</keyword>
<evidence type="ECO:0000256" key="11">
    <source>
        <dbReference type="SAM" id="MobiDB-lite"/>
    </source>
</evidence>
<dbReference type="GO" id="GO:0015385">
    <property type="term" value="F:sodium:proton antiporter activity"/>
    <property type="evidence" value="ECO:0007669"/>
    <property type="project" value="InterPro"/>
</dbReference>
<feature type="transmembrane region" description="Helical" evidence="12">
    <location>
        <begin position="296"/>
        <end position="315"/>
    </location>
</feature>
<dbReference type="GO" id="GO:0036376">
    <property type="term" value="P:sodium ion export across plasma membrane"/>
    <property type="evidence" value="ECO:0007669"/>
    <property type="project" value="InterPro"/>
</dbReference>
<feature type="region of interest" description="Disordered" evidence="11">
    <location>
        <begin position="500"/>
        <end position="590"/>
    </location>
</feature>
<keyword evidence="9 12" id="KW-0472">Membrane</keyword>
<dbReference type="Proteomes" id="UP000769157">
    <property type="component" value="Unassembled WGS sequence"/>
</dbReference>
<feature type="domain" description="Alkali metal cation/H+ antiporter Nha1 C-terminal" evidence="14">
    <location>
        <begin position="461"/>
        <end position="817"/>
    </location>
</feature>
<evidence type="ECO:0000259" key="14">
    <source>
        <dbReference type="Pfam" id="PF08619"/>
    </source>
</evidence>
<feature type="transmembrane region" description="Helical" evidence="12">
    <location>
        <begin position="361"/>
        <end position="383"/>
    </location>
</feature>
<dbReference type="GO" id="GO:0030007">
    <property type="term" value="P:intracellular potassium ion homeostasis"/>
    <property type="evidence" value="ECO:0007669"/>
    <property type="project" value="TreeGrafter"/>
</dbReference>
<dbReference type="GO" id="GO:0042391">
    <property type="term" value="P:regulation of membrane potential"/>
    <property type="evidence" value="ECO:0007669"/>
    <property type="project" value="InterPro"/>
</dbReference>
<evidence type="ECO:0000256" key="8">
    <source>
        <dbReference type="ARBA" id="ARBA00023065"/>
    </source>
</evidence>
<feature type="transmembrane region" description="Helical" evidence="12">
    <location>
        <begin position="204"/>
        <end position="226"/>
    </location>
</feature>
<evidence type="ECO:0000313" key="15">
    <source>
        <dbReference type="EMBL" id="KAH3662349.1"/>
    </source>
</evidence>
<dbReference type="GeneID" id="70237565"/>
<dbReference type="FunFam" id="1.20.1530.20:FF:000015">
    <property type="entry name" value="Na(+)/H(+) antiporter 2"/>
    <property type="match status" value="1"/>
</dbReference>
<protein>
    <recommendedName>
        <fullName evidence="17">Na+/H+ antiporter</fullName>
    </recommendedName>
</protein>
<sequence>MVWEHINPDKVHVAYAVIAVFSSLFSLCSLFIKEKLYIGEASVATIFGLIVGPHCLKWFDPGSWGNEDYITLEISRVILCIEIVAVAVELPKKYIWKHWLGVFLLLIPVMTIGWLVIGLFIWAILPDLHYGHGLLIAACITATDPVLAQAVVGKGKFARRVPAHLRNLLTAESACNDGVSVPFVYLAINIIVHKSNAKEIARDWITTTVLYECMFGCVLGIVIGFLGRKAIQFAEEKDLIDRESFLAFYVMLALLCCGFGSILGVDDLLASFAAGATFAWDGRFTERTEESHVSSVIDLLLNLAYFVYFGSIIPWEQFNNKELGLNWWRLVCIALTVIFLRRIPAVLAIKPFNPDIKNWKEALFVGHFGPIGVGAVFASILAVGDLEAHVLHIEHGPTTTYPNVEEYHQLIRIIWPTVSFLVLTSIIVHGSSVAVLTLGRHLQTMTFTMTMTKVETEGGGWTSRLPKLEKSGTSFSLKRIDTMAPSDSSQDNKLLEKQYTDESAQLEDQDAAASAKPAGIARRRKQKRRMHKKIREKRKEPPALETLDLRKNNQASTSKENSDGSSSTPIAEDTHTAGESTPDHEEDDIGAPLMRITSTHMRELKEDFNIDEDSLKPVFQDGELKIPTNGYRDGDQLIIEDQHGEILHTLEAVNSPSDDGKSIHSLTSLKGRFKEFQKKDRIRTKDNEEIQMADASKPEEKIDELINKTSPKHKILLGQKIKHGSDNKLHTSQKYHGFRIDDNIIIENADGEVVGRYRINQKKLPAEKTDTLNKALKMVGLRKEKEPDEESSQQTNDDLIPSSAAAQDKRMESKIKKLLRADSRKVSVSEPSSPTLEASEDSDLSPVVSSGNPDESEFERARRLAALASSTRDPDDEEDQPAPNA</sequence>
<feature type="region of interest" description="Disordered" evidence="11">
    <location>
        <begin position="781"/>
        <end position="885"/>
    </location>
</feature>
<dbReference type="PANTHER" id="PTHR31382">
    <property type="entry name" value="NA(+)/H(+) ANTIPORTER"/>
    <property type="match status" value="1"/>
</dbReference>
<keyword evidence="7" id="KW-0915">Sodium</keyword>
<dbReference type="InterPro" id="IPR013928">
    <property type="entry name" value="Cation/H_antiporter_C"/>
</dbReference>
<dbReference type="Pfam" id="PF00999">
    <property type="entry name" value="Na_H_Exchanger"/>
    <property type="match status" value="1"/>
</dbReference>
<evidence type="ECO:0000256" key="3">
    <source>
        <dbReference type="ARBA" id="ARBA00022448"/>
    </source>
</evidence>
<keyword evidence="10" id="KW-0739">Sodium transport</keyword>